<dbReference type="GO" id="GO:0020037">
    <property type="term" value="F:heme binding"/>
    <property type="evidence" value="ECO:0007669"/>
    <property type="project" value="InterPro"/>
</dbReference>
<keyword evidence="3" id="KW-0349">Heme</keyword>
<dbReference type="GO" id="GO:0004497">
    <property type="term" value="F:monooxygenase activity"/>
    <property type="evidence" value="ECO:0007669"/>
    <property type="project" value="UniProtKB-KW"/>
</dbReference>
<comment type="cofactor">
    <cofactor evidence="1">
        <name>heme</name>
        <dbReference type="ChEBI" id="CHEBI:30413"/>
    </cofactor>
</comment>
<keyword evidence="5" id="KW-0560">Oxidoreductase</keyword>
<evidence type="ECO:0000256" key="7">
    <source>
        <dbReference type="ARBA" id="ARBA00023033"/>
    </source>
</evidence>
<feature type="non-terminal residue" evidence="8">
    <location>
        <position position="1"/>
    </location>
</feature>
<dbReference type="PANTHER" id="PTHR24287">
    <property type="entry name" value="P450, PUTATIVE (EUROFUNG)-RELATED"/>
    <property type="match status" value="1"/>
</dbReference>
<evidence type="ECO:0000256" key="1">
    <source>
        <dbReference type="ARBA" id="ARBA00001971"/>
    </source>
</evidence>
<protein>
    <recommendedName>
        <fullName evidence="10">Cytochrome P450</fullName>
    </recommendedName>
</protein>
<evidence type="ECO:0008006" key="10">
    <source>
        <dbReference type="Google" id="ProtNLM"/>
    </source>
</evidence>
<sequence>QHSSHIRAGQAGIALAKIASAAMLKRRRSQLLVSCSWCRTVTCSVETSTYATLAIASPSILAEGAMSGIHYWLCTIRQTASLLTFTTYLLRQHPEVLHQLRQEILAHVGLDATPTYDQVKRMKYFQAILNETLWLFPPVPLNERTALAACAIPTGSGRLYIPAGTQVVYSPLLMQRRRDLWGPDAWDFDPGRWLDGRNEASVKDPMWFVLFNAGPRMTHGFDFLTREAGGN</sequence>
<evidence type="ECO:0000256" key="2">
    <source>
        <dbReference type="ARBA" id="ARBA00010617"/>
    </source>
</evidence>
<dbReference type="GO" id="GO:0005506">
    <property type="term" value="F:iron ion binding"/>
    <property type="evidence" value="ECO:0007669"/>
    <property type="project" value="InterPro"/>
</dbReference>
<dbReference type="Pfam" id="PF00067">
    <property type="entry name" value="p450"/>
    <property type="match status" value="1"/>
</dbReference>
<dbReference type="EMBL" id="CAJMWW010000642">
    <property type="protein sequence ID" value="CAE6477765.1"/>
    <property type="molecule type" value="Genomic_DNA"/>
</dbReference>
<evidence type="ECO:0000256" key="3">
    <source>
        <dbReference type="ARBA" id="ARBA00022617"/>
    </source>
</evidence>
<dbReference type="AlphaFoldDB" id="A0A8H3CE92"/>
<dbReference type="SUPFAM" id="SSF48264">
    <property type="entry name" value="Cytochrome P450"/>
    <property type="match status" value="1"/>
</dbReference>
<dbReference type="Proteomes" id="UP000663841">
    <property type="component" value="Unassembled WGS sequence"/>
</dbReference>
<accession>A0A8H3CE92</accession>
<dbReference type="GO" id="GO:0016705">
    <property type="term" value="F:oxidoreductase activity, acting on paired donors, with incorporation or reduction of molecular oxygen"/>
    <property type="evidence" value="ECO:0007669"/>
    <property type="project" value="InterPro"/>
</dbReference>
<comment type="similarity">
    <text evidence="2">Belongs to the cytochrome P450 family.</text>
</comment>
<keyword evidence="7" id="KW-0503">Monooxygenase</keyword>
<organism evidence="8 9">
    <name type="scientific">Rhizoctonia solani</name>
    <dbReference type="NCBI Taxonomy" id="456999"/>
    <lineage>
        <taxon>Eukaryota</taxon>
        <taxon>Fungi</taxon>
        <taxon>Dikarya</taxon>
        <taxon>Basidiomycota</taxon>
        <taxon>Agaricomycotina</taxon>
        <taxon>Agaricomycetes</taxon>
        <taxon>Cantharellales</taxon>
        <taxon>Ceratobasidiaceae</taxon>
        <taxon>Rhizoctonia</taxon>
    </lineage>
</organism>
<evidence type="ECO:0000313" key="8">
    <source>
        <dbReference type="EMBL" id="CAE6477765.1"/>
    </source>
</evidence>
<comment type="caution">
    <text evidence="8">The sequence shown here is derived from an EMBL/GenBank/DDBJ whole genome shotgun (WGS) entry which is preliminary data.</text>
</comment>
<keyword evidence="6" id="KW-0408">Iron</keyword>
<dbReference type="InterPro" id="IPR001128">
    <property type="entry name" value="Cyt_P450"/>
</dbReference>
<name>A0A8H3CE92_9AGAM</name>
<dbReference type="InterPro" id="IPR047146">
    <property type="entry name" value="Cyt_P450_E_CYP52_fungi"/>
</dbReference>
<proteinExistence type="inferred from homology"/>
<evidence type="ECO:0000256" key="4">
    <source>
        <dbReference type="ARBA" id="ARBA00022723"/>
    </source>
</evidence>
<evidence type="ECO:0000313" key="9">
    <source>
        <dbReference type="Proteomes" id="UP000663841"/>
    </source>
</evidence>
<dbReference type="PANTHER" id="PTHR24287:SF1">
    <property type="entry name" value="P450, PUTATIVE (EUROFUNG)-RELATED"/>
    <property type="match status" value="1"/>
</dbReference>
<evidence type="ECO:0000256" key="6">
    <source>
        <dbReference type="ARBA" id="ARBA00023004"/>
    </source>
</evidence>
<reference evidence="8" key="1">
    <citation type="submission" date="2021-01" db="EMBL/GenBank/DDBJ databases">
        <authorList>
            <person name="Kaushik A."/>
        </authorList>
    </citation>
    <scope>NUCLEOTIDE SEQUENCE</scope>
    <source>
        <strain evidence="8">AG3-T5</strain>
    </source>
</reference>
<dbReference type="Gene3D" id="1.10.630.10">
    <property type="entry name" value="Cytochrome P450"/>
    <property type="match status" value="1"/>
</dbReference>
<keyword evidence="4" id="KW-0479">Metal-binding</keyword>
<gene>
    <name evidence="8" type="ORF">RDB_LOCUS197188</name>
</gene>
<dbReference type="InterPro" id="IPR036396">
    <property type="entry name" value="Cyt_P450_sf"/>
</dbReference>
<evidence type="ECO:0000256" key="5">
    <source>
        <dbReference type="ARBA" id="ARBA00023002"/>
    </source>
</evidence>